<dbReference type="PANTHER" id="PTHR10696:SF56">
    <property type="entry name" value="TAUD_TFDA-LIKE DOMAIN-CONTAINING PROTEIN"/>
    <property type="match status" value="1"/>
</dbReference>
<dbReference type="Proteomes" id="UP000579153">
    <property type="component" value="Unassembled WGS sequence"/>
</dbReference>
<reference evidence="6 7" key="1">
    <citation type="submission" date="2020-08" db="EMBL/GenBank/DDBJ databases">
        <title>Sequencing the genomes of 1000 actinobacteria strains.</title>
        <authorList>
            <person name="Klenk H.-P."/>
        </authorList>
    </citation>
    <scope>NUCLEOTIDE SEQUENCE [LARGE SCALE GENOMIC DNA]</scope>
    <source>
        <strain evidence="6 7">DSM 45507</strain>
    </source>
</reference>
<comment type="caution">
    <text evidence="6">The sequence shown here is derived from an EMBL/GenBank/DDBJ whole genome shotgun (WGS) entry which is preliminary data.</text>
</comment>
<dbReference type="GO" id="GO:0051213">
    <property type="term" value="F:dioxygenase activity"/>
    <property type="evidence" value="ECO:0007669"/>
    <property type="project" value="UniProtKB-KW"/>
</dbReference>
<dbReference type="EMBL" id="JACHMB010000001">
    <property type="protein sequence ID" value="MBB5774981.1"/>
    <property type="molecule type" value="Genomic_DNA"/>
</dbReference>
<organism evidence="6 7">
    <name type="scientific">Nonomuraea jabiensis</name>
    <dbReference type="NCBI Taxonomy" id="882448"/>
    <lineage>
        <taxon>Bacteria</taxon>
        <taxon>Bacillati</taxon>
        <taxon>Actinomycetota</taxon>
        <taxon>Actinomycetes</taxon>
        <taxon>Streptosporangiales</taxon>
        <taxon>Streptosporangiaceae</taxon>
        <taxon>Nonomuraea</taxon>
    </lineage>
</organism>
<evidence type="ECO:0000256" key="3">
    <source>
        <dbReference type="ARBA" id="ARBA00023004"/>
    </source>
</evidence>
<proteinExistence type="predicted"/>
<feature type="domain" description="TauD/TfdA-like" evidence="5">
    <location>
        <begin position="3"/>
        <end position="224"/>
    </location>
</feature>
<dbReference type="Pfam" id="PF02668">
    <property type="entry name" value="TauD"/>
    <property type="match status" value="1"/>
</dbReference>
<gene>
    <name evidence="6" type="ORF">HD596_001737</name>
</gene>
<evidence type="ECO:0000313" key="6">
    <source>
        <dbReference type="EMBL" id="MBB5774981.1"/>
    </source>
</evidence>
<evidence type="ECO:0000256" key="4">
    <source>
        <dbReference type="ARBA" id="ARBA00023194"/>
    </source>
</evidence>
<protein>
    <submittedName>
        <fullName evidence="6">Alpha-ketoglutarate-dependent taurine dioxygenase</fullName>
    </submittedName>
</protein>
<dbReference type="InterPro" id="IPR003819">
    <property type="entry name" value="TauD/TfdA-like"/>
</dbReference>
<dbReference type="GO" id="GO:0017000">
    <property type="term" value="P:antibiotic biosynthetic process"/>
    <property type="evidence" value="ECO:0007669"/>
    <property type="project" value="UniProtKB-KW"/>
</dbReference>
<dbReference type="AlphaFoldDB" id="A0A7W9G0N1"/>
<dbReference type="PANTHER" id="PTHR10696">
    <property type="entry name" value="GAMMA-BUTYROBETAINE HYDROXYLASE-RELATED"/>
    <property type="match status" value="1"/>
</dbReference>
<keyword evidence="2" id="KW-0560">Oxidoreductase</keyword>
<keyword evidence="7" id="KW-1185">Reference proteome</keyword>
<evidence type="ECO:0000259" key="5">
    <source>
        <dbReference type="Pfam" id="PF02668"/>
    </source>
</evidence>
<dbReference type="InterPro" id="IPR042098">
    <property type="entry name" value="TauD-like_sf"/>
</dbReference>
<name>A0A7W9G0N1_9ACTN</name>
<keyword evidence="6" id="KW-0223">Dioxygenase</keyword>
<keyword evidence="3" id="KW-0408">Iron</keyword>
<sequence length="231" mass="25513">MSATFDQARQEFAATGYAVLRQAGDSVDDLMRLVNAVSTPRGGTFWPEIQMVHFEPGMAVGESVANSERRLLPHSDGSFEPSPPDMLFLQYVEPDLPGFGESRVVRAGDLATHLPRSTVEVLRRPEFHFVRCDDGRTALGRGPVLGIGDAPTIRFRHDEKYRIRADTAEGAAAVEELSDLVRQPSVQRPVALGRGDILWLDNRRNLHGRTALSGQATRTLRTAWGDERPLA</sequence>
<dbReference type="Gene3D" id="3.60.130.10">
    <property type="entry name" value="Clavaminate synthase-like"/>
    <property type="match status" value="1"/>
</dbReference>
<dbReference type="RefSeq" id="WP_185068750.1">
    <property type="nucleotide sequence ID" value="NZ_JACHMB010000001.1"/>
</dbReference>
<comment type="cofactor">
    <cofactor evidence="1">
        <name>Fe(2+)</name>
        <dbReference type="ChEBI" id="CHEBI:29033"/>
    </cofactor>
</comment>
<evidence type="ECO:0000256" key="1">
    <source>
        <dbReference type="ARBA" id="ARBA00001954"/>
    </source>
</evidence>
<evidence type="ECO:0000313" key="7">
    <source>
        <dbReference type="Proteomes" id="UP000579153"/>
    </source>
</evidence>
<dbReference type="InterPro" id="IPR050411">
    <property type="entry name" value="AlphaKG_dependent_hydroxylases"/>
</dbReference>
<keyword evidence="4" id="KW-0045">Antibiotic biosynthesis</keyword>
<accession>A0A7W9G0N1</accession>
<evidence type="ECO:0000256" key="2">
    <source>
        <dbReference type="ARBA" id="ARBA00023002"/>
    </source>
</evidence>
<dbReference type="SUPFAM" id="SSF51197">
    <property type="entry name" value="Clavaminate synthase-like"/>
    <property type="match status" value="1"/>
</dbReference>